<proteinExistence type="predicted"/>
<evidence type="ECO:0000313" key="1">
    <source>
        <dbReference type="EMBL" id="MFC7668314.1"/>
    </source>
</evidence>
<dbReference type="RefSeq" id="WP_380203531.1">
    <property type="nucleotide sequence ID" value="NZ_JBHTEK010000001.1"/>
</dbReference>
<keyword evidence="2" id="KW-1185">Reference proteome</keyword>
<comment type="caution">
    <text evidence="1">The sequence shown here is derived from an EMBL/GenBank/DDBJ whole genome shotgun (WGS) entry which is preliminary data.</text>
</comment>
<evidence type="ECO:0000313" key="2">
    <source>
        <dbReference type="Proteomes" id="UP001596513"/>
    </source>
</evidence>
<gene>
    <name evidence="1" type="ORF">ACFQT0_13700</name>
</gene>
<reference evidence="2" key="1">
    <citation type="journal article" date="2019" name="Int. J. Syst. Evol. Microbiol.">
        <title>The Global Catalogue of Microorganisms (GCM) 10K type strain sequencing project: providing services to taxonomists for standard genome sequencing and annotation.</title>
        <authorList>
            <consortium name="The Broad Institute Genomics Platform"/>
            <consortium name="The Broad Institute Genome Sequencing Center for Infectious Disease"/>
            <person name="Wu L."/>
            <person name="Ma J."/>
        </authorList>
    </citation>
    <scope>NUCLEOTIDE SEQUENCE [LARGE SCALE GENOMIC DNA]</scope>
    <source>
        <strain evidence="2">JCM 19635</strain>
    </source>
</reference>
<sequence length="47" mass="5317">MAPLVQRNEQLDSAALFQRRGLNIVASYDDRTRKVSNLLLLGSNENE</sequence>
<accession>A0ABW2U620</accession>
<dbReference type="EMBL" id="JBHTEK010000001">
    <property type="protein sequence ID" value="MFC7668314.1"/>
    <property type="molecule type" value="Genomic_DNA"/>
</dbReference>
<organism evidence="1 2">
    <name type="scientific">Hymenobacter humi</name>
    <dbReference type="NCBI Taxonomy" id="1411620"/>
    <lineage>
        <taxon>Bacteria</taxon>
        <taxon>Pseudomonadati</taxon>
        <taxon>Bacteroidota</taxon>
        <taxon>Cytophagia</taxon>
        <taxon>Cytophagales</taxon>
        <taxon>Hymenobacteraceae</taxon>
        <taxon>Hymenobacter</taxon>
    </lineage>
</organism>
<name>A0ABW2U620_9BACT</name>
<dbReference type="Proteomes" id="UP001596513">
    <property type="component" value="Unassembled WGS sequence"/>
</dbReference>
<protein>
    <submittedName>
        <fullName evidence="1">Uncharacterized protein</fullName>
    </submittedName>
</protein>